<sequence>MRWRKSRSGESPRPLDYPGFRFEMGRPGRELFEVGIQVAMAITILRSTHSRIAHAARCNSVGSMAMERTSSGPLSQGCNHKGIKSVISRARSLNTIFRFSNKPRVPSPSQSDDSHLFVPGLWRGRSWCFRATFWAFVCLDLLAIGIWAGG</sequence>
<keyword evidence="1" id="KW-0472">Membrane</keyword>
<evidence type="ECO:0000256" key="1">
    <source>
        <dbReference type="SAM" id="Phobius"/>
    </source>
</evidence>
<keyword evidence="1" id="KW-0812">Transmembrane</keyword>
<comment type="caution">
    <text evidence="2">The sequence shown here is derived from an EMBL/GenBank/DDBJ whole genome shotgun (WGS) entry which is preliminary data.</text>
</comment>
<reference evidence="2" key="1">
    <citation type="journal article" date="2021" name="IMA Fungus">
        <title>Genomic characterization of three marine fungi, including Emericellopsis atlantica sp. nov. with signatures of a generalist lifestyle and marine biomass degradation.</title>
        <authorList>
            <person name="Hagestad O.C."/>
            <person name="Hou L."/>
            <person name="Andersen J.H."/>
            <person name="Hansen E.H."/>
            <person name="Altermark B."/>
            <person name="Li C."/>
            <person name="Kuhnert E."/>
            <person name="Cox R.J."/>
            <person name="Crous P.W."/>
            <person name="Spatafora J.W."/>
            <person name="Lail K."/>
            <person name="Amirebrahimi M."/>
            <person name="Lipzen A."/>
            <person name="Pangilinan J."/>
            <person name="Andreopoulos W."/>
            <person name="Hayes R.D."/>
            <person name="Ng V."/>
            <person name="Grigoriev I.V."/>
            <person name="Jackson S.A."/>
            <person name="Sutton T.D.S."/>
            <person name="Dobson A.D.W."/>
            <person name="Rama T."/>
        </authorList>
    </citation>
    <scope>NUCLEOTIDE SEQUENCE</scope>
    <source>
        <strain evidence="2">TS7</strain>
    </source>
</reference>
<keyword evidence="1" id="KW-1133">Transmembrane helix</keyword>
<dbReference type="EMBL" id="MU251272">
    <property type="protein sequence ID" value="KAG9250946.1"/>
    <property type="molecule type" value="Genomic_DNA"/>
</dbReference>
<gene>
    <name evidence="2" type="ORF">F5Z01DRAFT_338285</name>
</gene>
<evidence type="ECO:0000313" key="3">
    <source>
        <dbReference type="Proteomes" id="UP000887229"/>
    </source>
</evidence>
<evidence type="ECO:0000313" key="2">
    <source>
        <dbReference type="EMBL" id="KAG9250946.1"/>
    </source>
</evidence>
<accession>A0A9P7ZFF6</accession>
<organism evidence="2 3">
    <name type="scientific">Emericellopsis atlantica</name>
    <dbReference type="NCBI Taxonomy" id="2614577"/>
    <lineage>
        <taxon>Eukaryota</taxon>
        <taxon>Fungi</taxon>
        <taxon>Dikarya</taxon>
        <taxon>Ascomycota</taxon>
        <taxon>Pezizomycotina</taxon>
        <taxon>Sordariomycetes</taxon>
        <taxon>Hypocreomycetidae</taxon>
        <taxon>Hypocreales</taxon>
        <taxon>Bionectriaceae</taxon>
        <taxon>Emericellopsis</taxon>
    </lineage>
</organism>
<dbReference type="RefSeq" id="XP_046114870.1">
    <property type="nucleotide sequence ID" value="XM_046259184.1"/>
</dbReference>
<dbReference type="GeneID" id="70290087"/>
<name>A0A9P7ZFF6_9HYPO</name>
<dbReference type="Proteomes" id="UP000887229">
    <property type="component" value="Unassembled WGS sequence"/>
</dbReference>
<keyword evidence="3" id="KW-1185">Reference proteome</keyword>
<feature type="transmembrane region" description="Helical" evidence="1">
    <location>
        <begin position="131"/>
        <end position="149"/>
    </location>
</feature>
<dbReference type="AlphaFoldDB" id="A0A9P7ZFF6"/>
<protein>
    <submittedName>
        <fullName evidence="2">Uncharacterized protein</fullName>
    </submittedName>
</protein>
<proteinExistence type="predicted"/>